<proteinExistence type="predicted"/>
<organism evidence="1 2">
    <name type="scientific">Methanosarcina barkeri CM1</name>
    <dbReference type="NCBI Taxonomy" id="796385"/>
    <lineage>
        <taxon>Archaea</taxon>
        <taxon>Methanobacteriati</taxon>
        <taxon>Methanobacteriota</taxon>
        <taxon>Stenosarchaea group</taxon>
        <taxon>Methanomicrobia</taxon>
        <taxon>Methanosarcinales</taxon>
        <taxon>Methanosarcinaceae</taxon>
        <taxon>Methanosarcina</taxon>
    </lineage>
</organism>
<accession>A0A0G3CJD2</accession>
<evidence type="ECO:0000313" key="1">
    <source>
        <dbReference type="EMBL" id="AKJ39197.1"/>
    </source>
</evidence>
<dbReference type="AlphaFoldDB" id="A0A0G3CJD2"/>
<evidence type="ECO:0000313" key="2">
    <source>
        <dbReference type="Proteomes" id="UP000035331"/>
    </source>
</evidence>
<name>A0A0G3CJD2_METBA</name>
<dbReference type="PATRIC" id="fig|796385.3.peg.2685"/>
<dbReference type="EMBL" id="CP008746">
    <property type="protein sequence ID" value="AKJ39197.1"/>
    <property type="molecule type" value="Genomic_DNA"/>
</dbReference>
<reference evidence="1 2" key="2">
    <citation type="journal article" date="2015" name="Stand. Genomic Sci.">
        <title>The complete genome sequence of the rumen methanogen Methanosarcina barkeri CM1.</title>
        <authorList>
            <person name="Lambie S.C."/>
            <person name="Kelly W.J."/>
            <person name="Leahy S.C."/>
            <person name="Li D."/>
            <person name="Reilly K."/>
            <person name="McAllister T.A."/>
            <person name="Valle E.R."/>
            <person name="Attwood G.T."/>
            <person name="Altermann E."/>
        </authorList>
    </citation>
    <scope>NUCLEOTIDE SEQUENCE [LARGE SCALE GENOMIC DNA]</scope>
    <source>
        <strain evidence="1 2">CM1</strain>
    </source>
</reference>
<sequence>MKHLKICPKCHAKLKLRSDGEIQYCSVCKYWTKVGTARLDSIMIFG</sequence>
<protein>
    <submittedName>
        <fullName evidence="1">Uncharacterized protein</fullName>
    </submittedName>
</protein>
<dbReference type="Proteomes" id="UP000035331">
    <property type="component" value="Chromosome"/>
</dbReference>
<gene>
    <name evidence="1" type="ORF">MCM1_2178</name>
</gene>
<reference evidence="2" key="1">
    <citation type="submission" date="2014-06" db="EMBL/GenBank/DDBJ databases">
        <title>The complete genome sequence of Methanosarcina barkeri CM1.</title>
        <authorList>
            <consortium name="Pastoral Greenhouse Gas Research Consortium"/>
            <person name="Lambie S.C."/>
            <person name="Leahy S.C."/>
            <person name="Kelly W.J."/>
            <person name="Li D."/>
            <person name="Reilly K."/>
            <person name="Attwood G.T."/>
            <person name="Altermann E."/>
        </authorList>
    </citation>
    <scope>NUCLEOTIDE SEQUENCE [LARGE SCALE GENOMIC DNA]</scope>
    <source>
        <strain evidence="2">CM1</strain>
    </source>
</reference>